<protein>
    <recommendedName>
        <fullName evidence="3">HIT-type domain-containing protein</fullName>
    </recommendedName>
</protein>
<keyword evidence="1" id="KW-0863">Zinc-finger</keyword>
<dbReference type="eggNOG" id="KOG4317">
    <property type="taxonomic scope" value="Eukaryota"/>
</dbReference>
<gene>
    <name evidence="4" type="ORF">CAOG_000234</name>
</gene>
<dbReference type="Gene3D" id="3.30.60.190">
    <property type="match status" value="1"/>
</dbReference>
<dbReference type="InterPro" id="IPR039646">
    <property type="entry name" value="ZNHIT2"/>
</dbReference>
<feature type="compositionally biased region" description="Low complexity" evidence="2">
    <location>
        <begin position="451"/>
        <end position="460"/>
    </location>
</feature>
<dbReference type="OrthoDB" id="10005492at2759"/>
<dbReference type="InParanoid" id="A0A0D2WI74"/>
<dbReference type="EMBL" id="KE346360">
    <property type="protein sequence ID" value="KJE88603.1"/>
    <property type="molecule type" value="Genomic_DNA"/>
</dbReference>
<dbReference type="CDD" id="cd23024">
    <property type="entry name" value="zf-HIT_ZNHIT2-3"/>
    <property type="match status" value="1"/>
</dbReference>
<dbReference type="SUPFAM" id="SSF144232">
    <property type="entry name" value="HIT/MYND zinc finger-like"/>
    <property type="match status" value="1"/>
</dbReference>
<dbReference type="PANTHER" id="PTHR15555">
    <property type="entry name" value="ZINC FINGER HIT DOMAIN CONTAINING PROTEIN 2 PROTEIN FON -RELATED"/>
    <property type="match status" value="1"/>
</dbReference>
<dbReference type="PhylomeDB" id="A0A0D2WI74"/>
<dbReference type="STRING" id="595528.A0A0D2WI74"/>
<organism evidence="4 5">
    <name type="scientific">Capsaspora owczarzaki (strain ATCC 30864)</name>
    <dbReference type="NCBI Taxonomy" id="595528"/>
    <lineage>
        <taxon>Eukaryota</taxon>
        <taxon>Filasterea</taxon>
        <taxon>Capsaspora</taxon>
    </lineage>
</organism>
<feature type="compositionally biased region" description="Polar residues" evidence="2">
    <location>
        <begin position="469"/>
        <end position="481"/>
    </location>
</feature>
<evidence type="ECO:0000256" key="2">
    <source>
        <dbReference type="SAM" id="MobiDB-lite"/>
    </source>
</evidence>
<dbReference type="PROSITE" id="PS51083">
    <property type="entry name" value="ZF_HIT"/>
    <property type="match status" value="1"/>
</dbReference>
<keyword evidence="1" id="KW-0479">Metal-binding</keyword>
<evidence type="ECO:0000256" key="1">
    <source>
        <dbReference type="PROSITE-ProRule" id="PRU00453"/>
    </source>
</evidence>
<evidence type="ECO:0000313" key="4">
    <source>
        <dbReference type="EMBL" id="KJE88603.1"/>
    </source>
</evidence>
<feature type="region of interest" description="Disordered" evidence="2">
    <location>
        <begin position="225"/>
        <end position="267"/>
    </location>
</feature>
<feature type="compositionally biased region" description="Low complexity" evidence="2">
    <location>
        <begin position="412"/>
        <end position="430"/>
    </location>
</feature>
<reference evidence="5" key="1">
    <citation type="submission" date="2011-02" db="EMBL/GenBank/DDBJ databases">
        <title>The Genome Sequence of Capsaspora owczarzaki ATCC 30864.</title>
        <authorList>
            <person name="Russ C."/>
            <person name="Cuomo C."/>
            <person name="Burger G."/>
            <person name="Gray M.W."/>
            <person name="Holland P.W.H."/>
            <person name="King N."/>
            <person name="Lang F.B.F."/>
            <person name="Roger A.J."/>
            <person name="Ruiz-Trillo I."/>
            <person name="Young S.K."/>
            <person name="Zeng Q."/>
            <person name="Gargeya S."/>
            <person name="Alvarado L."/>
            <person name="Berlin A."/>
            <person name="Chapman S.B."/>
            <person name="Chen Z."/>
            <person name="Freedman E."/>
            <person name="Gellesch M."/>
            <person name="Goldberg J."/>
            <person name="Griggs A."/>
            <person name="Gujja S."/>
            <person name="Heilman E."/>
            <person name="Heiman D."/>
            <person name="Howarth C."/>
            <person name="Mehta T."/>
            <person name="Neiman D."/>
            <person name="Pearson M."/>
            <person name="Roberts A."/>
            <person name="Saif S."/>
            <person name="Shea T."/>
            <person name="Shenoy N."/>
            <person name="Sisk P."/>
            <person name="Stolte C."/>
            <person name="Sykes S."/>
            <person name="White J."/>
            <person name="Yandava C."/>
            <person name="Haas B."/>
            <person name="Nusbaum C."/>
            <person name="Birren B."/>
        </authorList>
    </citation>
    <scope>NUCLEOTIDE SEQUENCE</scope>
    <source>
        <strain evidence="5">ATCC 30864</strain>
    </source>
</reference>
<name>A0A0D2WI74_CAPO3</name>
<dbReference type="AlphaFoldDB" id="A0A0D2WI74"/>
<feature type="domain" description="HIT-type" evidence="3">
    <location>
        <begin position="5"/>
        <end position="38"/>
    </location>
</feature>
<feature type="compositionally biased region" description="Low complexity" evidence="2">
    <location>
        <begin position="111"/>
        <end position="124"/>
    </location>
</feature>
<dbReference type="Proteomes" id="UP000008743">
    <property type="component" value="Unassembled WGS sequence"/>
</dbReference>
<evidence type="ECO:0000313" key="5">
    <source>
        <dbReference type="Proteomes" id="UP000008743"/>
    </source>
</evidence>
<keyword evidence="5" id="KW-1185">Reference proteome</keyword>
<proteinExistence type="predicted"/>
<dbReference type="GO" id="GO:0008270">
    <property type="term" value="F:zinc ion binding"/>
    <property type="evidence" value="ECO:0007669"/>
    <property type="project" value="UniProtKB-UniRule"/>
</dbReference>
<accession>A0A0D2WI74</accession>
<dbReference type="Pfam" id="PF04438">
    <property type="entry name" value="zf-HIT"/>
    <property type="match status" value="1"/>
</dbReference>
<feature type="region of interest" description="Disordered" evidence="2">
    <location>
        <begin position="186"/>
        <end position="213"/>
    </location>
</feature>
<feature type="region of interest" description="Disordered" evidence="2">
    <location>
        <begin position="412"/>
        <end position="481"/>
    </location>
</feature>
<dbReference type="InterPro" id="IPR007529">
    <property type="entry name" value="Znf_HIT"/>
</dbReference>
<feature type="compositionally biased region" description="Low complexity" evidence="2">
    <location>
        <begin position="201"/>
        <end position="213"/>
    </location>
</feature>
<keyword evidence="1" id="KW-0862">Zinc</keyword>
<sequence>MQRTCELCGLNAAPYACPRCGRPYCSIACFRSARHGDCSEGFFRDMVFESLQTKDAHTAAAHHESEPAEVTRQKEAMMDLLQQIELQYKEDAAGFADLAAEMQMQADDDNASSFSSSTGSSAAANEPVDDLAERMADIDLEAASADEIWERMSVSERAEFERAVADGRVANFAPFQPWLPWWSGPTTGSSSATHDEGEGASSSSSVPTGVSKSSRVLIEELSSNVNSDGLTATAEEGDDKEQGADSPDSLDEQPVAPTRAPTPKPLTNVPALSTLIGPGKQPAQELCFHLVDLVYAYAFAMRLHNGDTQGLVLPIAQAMLAVSGVLSANSVHHSVDAAIAVCVGNLAAYQRQSAGLQAPLKAESSEDAFTSSAGLEAMQDTSVILSSLPRIQSAIADMHAILTSAFPIPQKTTAKPQQAATAPTAQSKPTARQKTVNDLVHHHFQTPKSNTSSTATASSSHHARDTPLKKQSTPAASNNVAVKPQQTIRKVFFFASWANEALSDLACRVLAAAVSAEHAVRYRQAKLYRDAKAQVDEERERAKREQARAAVVQRMAPRPKLIQEL</sequence>
<evidence type="ECO:0000259" key="3">
    <source>
        <dbReference type="PROSITE" id="PS51083"/>
    </source>
</evidence>
<dbReference type="PANTHER" id="PTHR15555:SF0">
    <property type="entry name" value="ZINC FINGER HIT DOMAIN-CONTAINING PROTEIN 2"/>
    <property type="match status" value="1"/>
</dbReference>
<feature type="region of interest" description="Disordered" evidence="2">
    <location>
        <begin position="107"/>
        <end position="127"/>
    </location>
</feature>